<evidence type="ECO:0000313" key="3">
    <source>
        <dbReference type="EMBL" id="MBM7813487.1"/>
    </source>
</evidence>
<dbReference type="EMBL" id="CP072788">
    <property type="protein sequence ID" value="QTR02001.1"/>
    <property type="molecule type" value="Genomic_DNA"/>
</dbReference>
<gene>
    <name evidence="4" type="ORF">J7S33_22535</name>
    <name evidence="3" type="ORF">JOE68_004352</name>
</gene>
<keyword evidence="2" id="KW-0472">Membrane</keyword>
<evidence type="ECO:0000256" key="1">
    <source>
        <dbReference type="SAM" id="MobiDB-lite"/>
    </source>
</evidence>
<dbReference type="Proteomes" id="UP001195724">
    <property type="component" value="Unassembled WGS sequence"/>
</dbReference>
<dbReference type="AlphaFoldDB" id="A0A8T8HUD8"/>
<sequence length="127" mass="12961">MARWVWPTAAGVVTSATGVVINLATDHADNPWTWGGVVLLTAVGVVVGLAAQRSERRGQPPAPAPGVHNVVSGHVGGGVVQAGTLGSVTFDSGTAVDSSTTINQNATAHEGGTVHQAGRDIRHDRER</sequence>
<name>A0A8T8HUD8_9PSEU</name>
<accession>A0A8T8HUD8</accession>
<evidence type="ECO:0000256" key="2">
    <source>
        <dbReference type="SAM" id="Phobius"/>
    </source>
</evidence>
<evidence type="ECO:0000313" key="4">
    <source>
        <dbReference type="EMBL" id="QTR02001.1"/>
    </source>
</evidence>
<organism evidence="4 5">
    <name type="scientific">Saccharothrix algeriensis</name>
    <dbReference type="NCBI Taxonomy" id="173560"/>
    <lineage>
        <taxon>Bacteria</taxon>
        <taxon>Bacillati</taxon>
        <taxon>Actinomycetota</taxon>
        <taxon>Actinomycetes</taxon>
        <taxon>Pseudonocardiales</taxon>
        <taxon>Pseudonocardiaceae</taxon>
        <taxon>Saccharothrix</taxon>
    </lineage>
</organism>
<feature type="region of interest" description="Disordered" evidence="1">
    <location>
        <begin position="52"/>
        <end position="73"/>
    </location>
</feature>
<feature type="compositionally biased region" description="Basic and acidic residues" evidence="1">
    <location>
        <begin position="117"/>
        <end position="127"/>
    </location>
</feature>
<proteinExistence type="predicted"/>
<feature type="transmembrane region" description="Helical" evidence="2">
    <location>
        <begin position="32"/>
        <end position="51"/>
    </location>
</feature>
<protein>
    <submittedName>
        <fullName evidence="4">Uncharacterized protein</fullName>
    </submittedName>
</protein>
<feature type="compositionally biased region" description="Polar residues" evidence="1">
    <location>
        <begin position="93"/>
        <end position="107"/>
    </location>
</feature>
<keyword evidence="6" id="KW-1185">Reference proteome</keyword>
<keyword evidence="2" id="KW-0812">Transmembrane</keyword>
<reference evidence="4" key="2">
    <citation type="submission" date="2021-04" db="EMBL/GenBank/DDBJ databases">
        <title>Saccharothrix algeriensis WGS.</title>
        <authorList>
            <person name="Stuskova K."/>
            <person name="Hakalova E."/>
            <person name="Tebbal A.B."/>
            <person name="Eichmeier A."/>
        </authorList>
    </citation>
    <scope>NUCLEOTIDE SEQUENCE</scope>
    <source>
        <strain evidence="4">NRRL B-24137</strain>
    </source>
</reference>
<evidence type="ECO:0000313" key="5">
    <source>
        <dbReference type="Proteomes" id="UP000671828"/>
    </source>
</evidence>
<reference evidence="3 6" key="1">
    <citation type="submission" date="2021-01" db="EMBL/GenBank/DDBJ databases">
        <title>Sequencing the genomes of 1000 actinobacteria strains.</title>
        <authorList>
            <person name="Klenk H.-P."/>
        </authorList>
    </citation>
    <scope>NUCLEOTIDE SEQUENCE [LARGE SCALE GENOMIC DNA]</scope>
    <source>
        <strain evidence="3 6">DSM 44581</strain>
    </source>
</reference>
<dbReference type="EMBL" id="JAFBCL010000001">
    <property type="protein sequence ID" value="MBM7813487.1"/>
    <property type="molecule type" value="Genomic_DNA"/>
</dbReference>
<dbReference type="RefSeq" id="WP_204844116.1">
    <property type="nucleotide sequence ID" value="NZ_JAFBCL010000001.1"/>
</dbReference>
<keyword evidence="2" id="KW-1133">Transmembrane helix</keyword>
<dbReference type="Proteomes" id="UP000671828">
    <property type="component" value="Chromosome"/>
</dbReference>
<evidence type="ECO:0000313" key="6">
    <source>
        <dbReference type="Proteomes" id="UP001195724"/>
    </source>
</evidence>
<feature type="region of interest" description="Disordered" evidence="1">
    <location>
        <begin position="93"/>
        <end position="127"/>
    </location>
</feature>